<dbReference type="PANTHER" id="PTHR22770:SF47">
    <property type="entry name" value="E3 UBIQUITIN-PROTEIN LIGASE RNF216"/>
    <property type="match status" value="1"/>
</dbReference>
<dbReference type="InterPro" id="IPR013083">
    <property type="entry name" value="Znf_RING/FYVE/PHD"/>
</dbReference>
<name>F8NIU6_SERL9</name>
<dbReference type="OrthoDB" id="10009520at2759"/>
<evidence type="ECO:0000313" key="11">
    <source>
        <dbReference type="EMBL" id="EGO30011.1"/>
    </source>
</evidence>
<dbReference type="Gene3D" id="3.30.40.10">
    <property type="entry name" value="Zinc/RING finger domain, C3HC4 (zinc finger)"/>
    <property type="match status" value="1"/>
</dbReference>
<keyword evidence="7" id="KW-0862">Zinc</keyword>
<feature type="domain" description="RING-type" evidence="10">
    <location>
        <begin position="376"/>
        <end position="597"/>
    </location>
</feature>
<dbReference type="CDD" id="cd20339">
    <property type="entry name" value="BRcat_RBR_RNF216"/>
    <property type="match status" value="1"/>
</dbReference>
<dbReference type="PANTHER" id="PTHR22770">
    <property type="entry name" value="UBIQUITIN CONJUGATING ENZYME 7 INTERACTING PROTEIN-RELATED"/>
    <property type="match status" value="1"/>
</dbReference>
<feature type="compositionally biased region" description="Basic residues" evidence="9">
    <location>
        <begin position="16"/>
        <end position="32"/>
    </location>
</feature>
<dbReference type="SUPFAM" id="SSF57850">
    <property type="entry name" value="RING/U-box"/>
    <property type="match status" value="2"/>
</dbReference>
<feature type="coiled-coil region" evidence="8">
    <location>
        <begin position="601"/>
        <end position="628"/>
    </location>
</feature>
<dbReference type="GO" id="GO:0016740">
    <property type="term" value="F:transferase activity"/>
    <property type="evidence" value="ECO:0007669"/>
    <property type="project" value="UniProtKB-KW"/>
</dbReference>
<comment type="pathway">
    <text evidence="1">Protein modification; protein ubiquitination.</text>
</comment>
<evidence type="ECO:0000259" key="10">
    <source>
        <dbReference type="PROSITE" id="PS51873"/>
    </source>
</evidence>
<dbReference type="InterPro" id="IPR051628">
    <property type="entry name" value="LUBAC_E3_Ligases"/>
</dbReference>
<gene>
    <name evidence="11" type="ORF">SERLADRAFT_413250</name>
</gene>
<dbReference type="InterPro" id="IPR047544">
    <property type="entry name" value="RING-HC_RBR_RNF216"/>
</dbReference>
<keyword evidence="6" id="KW-0833">Ubl conjugation pathway</keyword>
<evidence type="ECO:0000256" key="1">
    <source>
        <dbReference type="ARBA" id="ARBA00004906"/>
    </source>
</evidence>
<dbReference type="GeneID" id="18813141"/>
<dbReference type="Pfam" id="PF26200">
    <property type="entry name" value="Rcat_RNF216"/>
    <property type="match status" value="1"/>
</dbReference>
<dbReference type="EMBL" id="GL945429">
    <property type="protein sequence ID" value="EGO30011.1"/>
    <property type="molecule type" value="Genomic_DNA"/>
</dbReference>
<dbReference type="Gene3D" id="1.20.120.1750">
    <property type="match status" value="1"/>
</dbReference>
<keyword evidence="5" id="KW-0863">Zinc-finger</keyword>
<accession>F8NIU6</accession>
<feature type="compositionally biased region" description="Low complexity" evidence="9">
    <location>
        <begin position="1"/>
        <end position="10"/>
    </location>
</feature>
<organism>
    <name type="scientific">Serpula lacrymans var. lacrymans (strain S7.9)</name>
    <name type="common">Dry rot fungus</name>
    <dbReference type="NCBI Taxonomy" id="578457"/>
    <lineage>
        <taxon>Eukaryota</taxon>
        <taxon>Fungi</taxon>
        <taxon>Dikarya</taxon>
        <taxon>Basidiomycota</taxon>
        <taxon>Agaricomycotina</taxon>
        <taxon>Agaricomycetes</taxon>
        <taxon>Agaricomycetidae</taxon>
        <taxon>Boletales</taxon>
        <taxon>Coniophorineae</taxon>
        <taxon>Serpulaceae</taxon>
        <taxon>Serpula</taxon>
    </lineage>
</organism>
<protein>
    <recommendedName>
        <fullName evidence="10">RING-type domain-containing protein</fullName>
    </recommendedName>
</protein>
<dbReference type="KEGG" id="sla:SERLADRAFT_413250"/>
<proteinExistence type="predicted"/>
<evidence type="ECO:0000256" key="6">
    <source>
        <dbReference type="ARBA" id="ARBA00022786"/>
    </source>
</evidence>
<dbReference type="SMART" id="SM00647">
    <property type="entry name" value="IBR"/>
    <property type="match status" value="2"/>
</dbReference>
<dbReference type="HOGENOM" id="CLU_009961_1_0_1"/>
<feature type="compositionally biased region" description="Low complexity" evidence="9">
    <location>
        <begin position="74"/>
        <end position="89"/>
    </location>
</feature>
<evidence type="ECO:0000256" key="5">
    <source>
        <dbReference type="ARBA" id="ARBA00022771"/>
    </source>
</evidence>
<dbReference type="CDD" id="cd20353">
    <property type="entry name" value="Rcat_RBR_RNF216"/>
    <property type="match status" value="1"/>
</dbReference>
<dbReference type="InterPro" id="IPR044066">
    <property type="entry name" value="TRIAD_supradom"/>
</dbReference>
<reference evidence="11" key="1">
    <citation type="submission" date="2011-04" db="EMBL/GenBank/DDBJ databases">
        <title>Evolution of plant cell wall degrading machinery underlies the functional diversity of forest fungi.</title>
        <authorList>
            <consortium name="US DOE Joint Genome Institute (JGI-PGF)"/>
            <person name="Eastwood D.C."/>
            <person name="Floudas D."/>
            <person name="Binder M."/>
            <person name="Majcherczyk A."/>
            <person name="Schneider P."/>
            <person name="Aerts A."/>
            <person name="Asiegbu F.O."/>
            <person name="Baker S.E."/>
            <person name="Barry K."/>
            <person name="Bendiksby M."/>
            <person name="Blumentritt M."/>
            <person name="Coutinho P.M."/>
            <person name="Cullen D."/>
            <person name="Cullen D."/>
            <person name="Gathman A."/>
            <person name="Goodell B."/>
            <person name="Henrissat B."/>
            <person name="Ihrmark K."/>
            <person name="Kauserud H."/>
            <person name="Kohler A."/>
            <person name="LaButti K."/>
            <person name="Lapidus A."/>
            <person name="Lavin J.L."/>
            <person name="Lee Y.-H."/>
            <person name="Lindquist E."/>
            <person name="Lilly W."/>
            <person name="Lucas S."/>
            <person name="Morin E."/>
            <person name="Murat C."/>
            <person name="Oguiza J.A."/>
            <person name="Park J."/>
            <person name="Pisabarro A.G."/>
            <person name="Riley R."/>
            <person name="Rosling A."/>
            <person name="Salamov A."/>
            <person name="Schmidt O."/>
            <person name="Schmutz J."/>
            <person name="Skrede I."/>
            <person name="Stenlid J."/>
            <person name="Wiebenga A."/>
            <person name="Xie X."/>
            <person name="Kues U."/>
            <person name="Hibbett D.S."/>
            <person name="Hoffmeister D."/>
            <person name="Hogberg N."/>
            <person name="Martin F."/>
            <person name="Grigoriev I.V."/>
            <person name="Watkinson S.C."/>
        </authorList>
    </citation>
    <scope>NUCLEOTIDE SEQUENCE</scope>
    <source>
        <strain evidence="11">S7.9</strain>
    </source>
</reference>
<sequence>MADIIDISSSESPPQKKMRTRQRSSKAVKHRPREPPRPTFATGPNIIEITDSDDDVPLKRAFKGKQRDVAPEVESWSENAEAGSSGAEALSFGLPHSNLLGDPALQAGSSSPVAQTTPIKPAGIPLFLPSPGDDDEEENPRIQPEPSSGSKPATAAEGILVAPPVPPHPIPPVPEKDPMDGYIARVLEIIPDVQPAHVLSLVEKYILTKPDNIVELILHSLFEDPTYPKIDKKGKRKRSEEDEGGATRGSPKLKVDYGQKDRECKGGPHYLDMALEQLLVDFPYIPKPHIRMQLIYNNTLYAPTYLFLAEEKKGERLPYIVKTVPSRISGKGRARHDPEFEHEREWLRLKLADDAVQNDAAVAEQLNEDECDDGGDGIECGCCFSLYAFDKMVQCPDAHLFCKTCMTSYASTLLGEHNPKIVCMDQSGCKLAFPDSELQRFLTPKLMELYERVKQRKEIEAAGLENLEECPFCEYKVVIDNEQERLFHCDNADCGAVSCRECKKLDHLPKSCKEMEEDKHLNAQHAVEEAMTRALMRNCPKCQKGFIKENGCNKMTCPNCRTVSCYICRQIIQGYEHFGNPPPYSGRVDKNKCSLWDPVERRHAEEVTEAAKRAIEEYKREHPDADEKDIKVDLPPPAPAVPQPPPMLGFGAVPHFHHIAMPPFHHGHPQPGHPHPGFGQHMMAHARAVAAARVRAANVYAPAIEVDIGMAMRNQQRLVQRAPPVLPAMPRRRRRRVK</sequence>
<dbReference type="GO" id="GO:0008270">
    <property type="term" value="F:zinc ion binding"/>
    <property type="evidence" value="ECO:0007669"/>
    <property type="project" value="UniProtKB-KW"/>
</dbReference>
<dbReference type="Proteomes" id="UP000008064">
    <property type="component" value="Unassembled WGS sequence"/>
</dbReference>
<dbReference type="InterPro" id="IPR047545">
    <property type="entry name" value="BRcat_RBR_RNF216"/>
</dbReference>
<dbReference type="InterPro" id="IPR002867">
    <property type="entry name" value="IBR_dom"/>
</dbReference>
<dbReference type="RefSeq" id="XP_007314253.1">
    <property type="nucleotide sequence ID" value="XM_007314191.1"/>
</dbReference>
<dbReference type="CDD" id="cd16630">
    <property type="entry name" value="RING-HC_RBR_RNF216"/>
    <property type="match status" value="1"/>
</dbReference>
<dbReference type="PROSITE" id="PS51873">
    <property type="entry name" value="TRIAD"/>
    <property type="match status" value="1"/>
</dbReference>
<evidence type="ECO:0000256" key="7">
    <source>
        <dbReference type="ARBA" id="ARBA00022833"/>
    </source>
</evidence>
<evidence type="ECO:0000256" key="9">
    <source>
        <dbReference type="SAM" id="MobiDB-lite"/>
    </source>
</evidence>
<evidence type="ECO:0000256" key="2">
    <source>
        <dbReference type="ARBA" id="ARBA00022679"/>
    </source>
</evidence>
<evidence type="ECO:0000256" key="4">
    <source>
        <dbReference type="ARBA" id="ARBA00022737"/>
    </source>
</evidence>
<dbReference type="AlphaFoldDB" id="F8NIU6"/>
<evidence type="ECO:0000256" key="8">
    <source>
        <dbReference type="SAM" id="Coils"/>
    </source>
</evidence>
<feature type="region of interest" description="Disordered" evidence="9">
    <location>
        <begin position="1"/>
        <end position="154"/>
    </location>
</feature>
<evidence type="ECO:0000256" key="3">
    <source>
        <dbReference type="ARBA" id="ARBA00022723"/>
    </source>
</evidence>
<keyword evidence="4" id="KW-0677">Repeat</keyword>
<dbReference type="InterPro" id="IPR047546">
    <property type="entry name" value="Rcat_RBR_RNF216"/>
</dbReference>
<feature type="compositionally biased region" description="Polar residues" evidence="9">
    <location>
        <begin position="107"/>
        <end position="118"/>
    </location>
</feature>
<keyword evidence="8" id="KW-0175">Coiled coil</keyword>
<keyword evidence="2" id="KW-0808">Transferase</keyword>
<keyword evidence="3" id="KW-0479">Metal-binding</keyword>
<feature type="region of interest" description="Disordered" evidence="9">
    <location>
        <begin position="228"/>
        <end position="259"/>
    </location>
</feature>